<reference evidence="7 8" key="1">
    <citation type="journal article" date="2020" name="Syst. Appl. Microbiol.">
        <title>Arthrospiribacter ruber gen. nov., sp. nov., a novel bacterium isolated from Arthrospira cultures.</title>
        <authorList>
            <person name="Waleron M."/>
            <person name="Misztak A."/>
            <person name="Waleron M.M."/>
            <person name="Furmaniak M."/>
            <person name="Mrozik A."/>
            <person name="Waleron K."/>
        </authorList>
    </citation>
    <scope>NUCLEOTIDE SEQUENCE [LARGE SCALE GENOMIC DNA]</scope>
    <source>
        <strain evidence="7 8">DPMB0001</strain>
    </source>
</reference>
<sequence>MTEALLEGIGMGLVLSAMIGPVFFALITNSIENGFRHTVVLALGILCSDLIYVLITYFGVSVFARNPNFEIVLGYAGGLILMAFGISSFFKPSGARPNSGGLPLPKTGKTKGFFKGFGINGVNPFVLLFWISIAGLVSLKDHFGKADITLYYMGILGTVFSIDLLKAYVAKKLRSFITPRVMLILNKMVGLLLVGFGLRLIWFALGKQGVV</sequence>
<dbReference type="RefSeq" id="WP_219287532.1">
    <property type="nucleotide sequence ID" value="NZ_RPHB01000002.1"/>
</dbReference>
<keyword evidence="4 6" id="KW-1133">Transmembrane helix</keyword>
<comment type="subcellular location">
    <subcellularLocation>
        <location evidence="1">Cell membrane</location>
        <topology evidence="1">Multi-pass membrane protein</topology>
    </subcellularLocation>
</comment>
<comment type="caution">
    <text evidence="7">The sequence shown here is derived from an EMBL/GenBank/DDBJ whole genome shotgun (WGS) entry which is preliminary data.</text>
</comment>
<keyword evidence="2" id="KW-1003">Cell membrane</keyword>
<dbReference type="PANTHER" id="PTHR30086:SF20">
    <property type="entry name" value="ARGININE EXPORTER PROTEIN ARGO-RELATED"/>
    <property type="match status" value="1"/>
</dbReference>
<evidence type="ECO:0000256" key="6">
    <source>
        <dbReference type="SAM" id="Phobius"/>
    </source>
</evidence>
<dbReference type="GO" id="GO:0005886">
    <property type="term" value="C:plasma membrane"/>
    <property type="evidence" value="ECO:0007669"/>
    <property type="project" value="UniProtKB-SubCell"/>
</dbReference>
<dbReference type="EMBL" id="RPHB01000002">
    <property type="protein sequence ID" value="MBW3467280.1"/>
    <property type="molecule type" value="Genomic_DNA"/>
</dbReference>
<feature type="transmembrane region" description="Helical" evidence="6">
    <location>
        <begin position="6"/>
        <end position="27"/>
    </location>
</feature>
<gene>
    <name evidence="7" type="ORF">EGN73_05575</name>
</gene>
<dbReference type="Proteomes" id="UP000727490">
    <property type="component" value="Unassembled WGS sequence"/>
</dbReference>
<dbReference type="AlphaFoldDB" id="A0A951ITY3"/>
<feature type="transmembrane region" description="Helical" evidence="6">
    <location>
        <begin position="181"/>
        <end position="205"/>
    </location>
</feature>
<evidence type="ECO:0000313" key="8">
    <source>
        <dbReference type="Proteomes" id="UP000727490"/>
    </source>
</evidence>
<keyword evidence="8" id="KW-1185">Reference proteome</keyword>
<proteinExistence type="predicted"/>
<keyword evidence="3 6" id="KW-0812">Transmembrane</keyword>
<name>A0A951ITY3_9BACT</name>
<organism evidence="7 8">
    <name type="scientific">Arthrospiribacter ruber</name>
    <dbReference type="NCBI Taxonomy" id="2487934"/>
    <lineage>
        <taxon>Bacteria</taxon>
        <taxon>Pseudomonadati</taxon>
        <taxon>Bacteroidota</taxon>
        <taxon>Cytophagia</taxon>
        <taxon>Cytophagales</taxon>
        <taxon>Cyclobacteriaceae</taxon>
        <taxon>Arthrospiribacter</taxon>
    </lineage>
</organism>
<evidence type="ECO:0000256" key="3">
    <source>
        <dbReference type="ARBA" id="ARBA00022692"/>
    </source>
</evidence>
<evidence type="ECO:0000256" key="2">
    <source>
        <dbReference type="ARBA" id="ARBA00022475"/>
    </source>
</evidence>
<evidence type="ECO:0000313" key="7">
    <source>
        <dbReference type="EMBL" id="MBW3467280.1"/>
    </source>
</evidence>
<protein>
    <submittedName>
        <fullName evidence="7">LysE family translocator</fullName>
    </submittedName>
</protein>
<feature type="transmembrane region" description="Helical" evidence="6">
    <location>
        <begin position="39"/>
        <end position="60"/>
    </location>
</feature>
<dbReference type="PANTHER" id="PTHR30086">
    <property type="entry name" value="ARGININE EXPORTER PROTEIN ARGO"/>
    <property type="match status" value="1"/>
</dbReference>
<dbReference type="Pfam" id="PF01810">
    <property type="entry name" value="LysE"/>
    <property type="match status" value="1"/>
</dbReference>
<feature type="transmembrane region" description="Helical" evidence="6">
    <location>
        <begin position="112"/>
        <end position="137"/>
    </location>
</feature>
<dbReference type="GO" id="GO:0015171">
    <property type="term" value="F:amino acid transmembrane transporter activity"/>
    <property type="evidence" value="ECO:0007669"/>
    <property type="project" value="TreeGrafter"/>
</dbReference>
<evidence type="ECO:0000256" key="1">
    <source>
        <dbReference type="ARBA" id="ARBA00004651"/>
    </source>
</evidence>
<feature type="transmembrane region" description="Helical" evidence="6">
    <location>
        <begin position="149"/>
        <end position="169"/>
    </location>
</feature>
<evidence type="ECO:0000256" key="5">
    <source>
        <dbReference type="ARBA" id="ARBA00023136"/>
    </source>
</evidence>
<keyword evidence="5 6" id="KW-0472">Membrane</keyword>
<evidence type="ECO:0000256" key="4">
    <source>
        <dbReference type="ARBA" id="ARBA00022989"/>
    </source>
</evidence>
<feature type="transmembrane region" description="Helical" evidence="6">
    <location>
        <begin position="72"/>
        <end position="91"/>
    </location>
</feature>
<accession>A0A951ITY3</accession>
<dbReference type="InterPro" id="IPR001123">
    <property type="entry name" value="LeuE-type"/>
</dbReference>